<reference evidence="1 2" key="1">
    <citation type="journal article" date="2016" name="Nat. Commun.">
        <title>Thousands of microbial genomes shed light on interconnected biogeochemical processes in an aquifer system.</title>
        <authorList>
            <person name="Anantharaman K."/>
            <person name="Brown C.T."/>
            <person name="Hug L.A."/>
            <person name="Sharon I."/>
            <person name="Castelle C.J."/>
            <person name="Probst A.J."/>
            <person name="Thomas B.C."/>
            <person name="Singh A."/>
            <person name="Wilkins M.J."/>
            <person name="Karaoz U."/>
            <person name="Brodie E.L."/>
            <person name="Williams K.H."/>
            <person name="Hubbard S.S."/>
            <person name="Banfield J.F."/>
        </authorList>
    </citation>
    <scope>NUCLEOTIDE SEQUENCE [LARGE SCALE GENOMIC DNA]</scope>
</reference>
<proteinExistence type="predicted"/>
<protein>
    <submittedName>
        <fullName evidence="1">Uncharacterized protein</fullName>
    </submittedName>
</protein>
<dbReference type="Proteomes" id="UP000177478">
    <property type="component" value="Unassembled WGS sequence"/>
</dbReference>
<comment type="caution">
    <text evidence="1">The sequence shown here is derived from an EMBL/GenBank/DDBJ whole genome shotgun (WGS) entry which is preliminary data.</text>
</comment>
<evidence type="ECO:0000313" key="2">
    <source>
        <dbReference type="Proteomes" id="UP000177478"/>
    </source>
</evidence>
<name>A0A1F8G232_9BACT</name>
<evidence type="ECO:0000313" key="1">
    <source>
        <dbReference type="EMBL" id="OGN19402.1"/>
    </source>
</evidence>
<sequence>MANLQPNYVSEPKIFSSIIGVLGVSTIVGETAGNTAISACYGNKNQTTIASTVLPTTNNGQRIHGFSIIYLDA</sequence>
<organism evidence="1 2">
    <name type="scientific">Candidatus Yanofskybacteria bacterium RIFCSPHIGHO2_12_FULL_45_19b</name>
    <dbReference type="NCBI Taxonomy" id="1802689"/>
    <lineage>
        <taxon>Bacteria</taxon>
        <taxon>Candidatus Yanofskyibacteriota</taxon>
    </lineage>
</organism>
<gene>
    <name evidence="1" type="ORF">A3F25_02135</name>
</gene>
<dbReference type="AlphaFoldDB" id="A0A1F8G232"/>
<accession>A0A1F8G232</accession>
<dbReference type="EMBL" id="MGKD01000019">
    <property type="protein sequence ID" value="OGN19402.1"/>
    <property type="molecule type" value="Genomic_DNA"/>
</dbReference>